<reference evidence="3" key="1">
    <citation type="submission" date="2017-04" db="EMBL/GenBank/DDBJ databases">
        <authorList>
            <person name="Varghese N."/>
            <person name="Submissions S."/>
        </authorList>
    </citation>
    <scope>NUCLEOTIDE SEQUENCE [LARGE SCALE GENOMIC DNA]</scope>
    <source>
        <strain evidence="3">Ballard 720</strain>
    </source>
</reference>
<evidence type="ECO:0000256" key="1">
    <source>
        <dbReference type="SAM" id="Phobius"/>
    </source>
</evidence>
<proteinExistence type="predicted"/>
<name>A0A1X7DKU3_TRICW</name>
<dbReference type="Proteomes" id="UP000192911">
    <property type="component" value="Unassembled WGS sequence"/>
</dbReference>
<dbReference type="STRING" id="28094.SAMN06295900_103358"/>
<keyword evidence="1" id="KW-0472">Membrane</keyword>
<keyword evidence="3" id="KW-1185">Reference proteome</keyword>
<accession>A0A1X7DKU3</accession>
<dbReference type="EMBL" id="FXAH01000003">
    <property type="protein sequence ID" value="SMF17493.1"/>
    <property type="molecule type" value="Genomic_DNA"/>
</dbReference>
<gene>
    <name evidence="2" type="ORF">SAMN06295900_103358</name>
</gene>
<protein>
    <submittedName>
        <fullName evidence="2">Uncharacterized protein</fullName>
    </submittedName>
</protein>
<organism evidence="2 3">
    <name type="scientific">Trinickia caryophylli</name>
    <name type="common">Paraburkholderia caryophylli</name>
    <dbReference type="NCBI Taxonomy" id="28094"/>
    <lineage>
        <taxon>Bacteria</taxon>
        <taxon>Pseudomonadati</taxon>
        <taxon>Pseudomonadota</taxon>
        <taxon>Betaproteobacteria</taxon>
        <taxon>Burkholderiales</taxon>
        <taxon>Burkholderiaceae</taxon>
        <taxon>Trinickia</taxon>
    </lineage>
</organism>
<feature type="transmembrane region" description="Helical" evidence="1">
    <location>
        <begin position="30"/>
        <end position="63"/>
    </location>
</feature>
<sequence>MRVTAFGIRLGIGNISAGKPRRLTGSEEHSLIAVTSLLIASAAAFNLLSLPMLGTLICLICWLQR</sequence>
<evidence type="ECO:0000313" key="2">
    <source>
        <dbReference type="EMBL" id="SMF17493.1"/>
    </source>
</evidence>
<keyword evidence="1" id="KW-0812">Transmembrane</keyword>
<evidence type="ECO:0000313" key="3">
    <source>
        <dbReference type="Proteomes" id="UP000192911"/>
    </source>
</evidence>
<keyword evidence="1" id="KW-1133">Transmembrane helix</keyword>
<dbReference type="AlphaFoldDB" id="A0A1X7DKU3"/>